<protein>
    <submittedName>
        <fullName evidence="1">Uncharacterized protein</fullName>
    </submittedName>
</protein>
<evidence type="ECO:0000313" key="1">
    <source>
        <dbReference type="EMBL" id="EBP3693208.1"/>
    </source>
</evidence>
<comment type="caution">
    <text evidence="1">The sequence shown here is derived from an EMBL/GenBank/DDBJ whole genome shotgun (WGS) entry which is preliminary data.</text>
</comment>
<dbReference type="EMBL" id="AAGLNK010000007">
    <property type="protein sequence ID" value="EBP3693208.1"/>
    <property type="molecule type" value="Genomic_DNA"/>
</dbReference>
<organism evidence="1">
    <name type="scientific">Salmonella diarizonae</name>
    <dbReference type="NCBI Taxonomy" id="59204"/>
    <lineage>
        <taxon>Bacteria</taxon>
        <taxon>Pseudomonadati</taxon>
        <taxon>Pseudomonadota</taxon>
        <taxon>Gammaproteobacteria</taxon>
        <taxon>Enterobacterales</taxon>
        <taxon>Enterobacteriaceae</taxon>
        <taxon>Salmonella</taxon>
    </lineage>
</organism>
<sequence>MTDVINLPINRDWDLTATERLLKEKKRLRISDGRMAAILGIHVYFYYLITNEKPDFKVYELSGRIQAALDDAGFDLFYVMTGEYNSGNYEIMLEAFDYAIADLPPDEQDDIRELTEPVYEKLISATSNGKRSMCR</sequence>
<reference evidence="1" key="1">
    <citation type="submission" date="2018-07" db="EMBL/GenBank/DDBJ databases">
        <authorList>
            <consortium name="GenomeTrakr network: Whole genome sequencing for foodborne pathogen traceback"/>
        </authorList>
    </citation>
    <scope>NUCLEOTIDE SEQUENCE</scope>
    <source>
        <strain evidence="1">CFSAN008697</strain>
    </source>
</reference>
<dbReference type="AlphaFoldDB" id="A0A5U3CU28"/>
<accession>A0A5U3CU28</accession>
<proteinExistence type="predicted"/>
<name>A0A5U3CU28_SALDZ</name>
<gene>
    <name evidence="1" type="ORF">PG27_08090</name>
</gene>